<keyword evidence="3" id="KW-1185">Reference proteome</keyword>
<comment type="caution">
    <text evidence="2">The sequence shown here is derived from an EMBL/GenBank/DDBJ whole genome shotgun (WGS) entry which is preliminary data.</text>
</comment>
<evidence type="ECO:0000313" key="3">
    <source>
        <dbReference type="Proteomes" id="UP000237347"/>
    </source>
</evidence>
<feature type="non-terminal residue" evidence="2">
    <location>
        <position position="1"/>
    </location>
</feature>
<reference evidence="2 3" key="1">
    <citation type="journal article" date="2018" name="Sci. Data">
        <title>The draft genome sequence of cork oak.</title>
        <authorList>
            <person name="Ramos A.M."/>
            <person name="Usie A."/>
            <person name="Barbosa P."/>
            <person name="Barros P.M."/>
            <person name="Capote T."/>
            <person name="Chaves I."/>
            <person name="Simoes F."/>
            <person name="Abreu I."/>
            <person name="Carrasquinho I."/>
            <person name="Faro C."/>
            <person name="Guimaraes J.B."/>
            <person name="Mendonca D."/>
            <person name="Nobrega F."/>
            <person name="Rodrigues L."/>
            <person name="Saibo N.J.M."/>
            <person name="Varela M.C."/>
            <person name="Egas C."/>
            <person name="Matos J."/>
            <person name="Miguel C.M."/>
            <person name="Oliveira M.M."/>
            <person name="Ricardo C.P."/>
            <person name="Goncalves S."/>
        </authorList>
    </citation>
    <scope>NUCLEOTIDE SEQUENCE [LARGE SCALE GENOMIC DNA]</scope>
    <source>
        <strain evidence="3">cv. HL8</strain>
    </source>
</reference>
<evidence type="ECO:0000313" key="2">
    <source>
        <dbReference type="EMBL" id="KAK7847822.1"/>
    </source>
</evidence>
<name>A0AAW0L8T3_QUESU</name>
<dbReference type="Proteomes" id="UP000237347">
    <property type="component" value="Unassembled WGS sequence"/>
</dbReference>
<dbReference type="PANTHER" id="PTHR31267:SF2">
    <property type="entry name" value="EXPRESSED PROTEIN"/>
    <property type="match status" value="1"/>
</dbReference>
<feature type="compositionally biased region" description="Low complexity" evidence="1">
    <location>
        <begin position="70"/>
        <end position="81"/>
    </location>
</feature>
<feature type="region of interest" description="Disordered" evidence="1">
    <location>
        <begin position="69"/>
        <end position="91"/>
    </location>
</feature>
<accession>A0AAW0L8T3</accession>
<protein>
    <submittedName>
        <fullName evidence="2">Uncharacterized protein</fullName>
    </submittedName>
</protein>
<dbReference type="PANTHER" id="PTHR31267">
    <property type="entry name" value="DENTIN SIALOPHOSPHOPROTEIN-LIKE PROTEIN"/>
    <property type="match status" value="1"/>
</dbReference>
<dbReference type="AlphaFoldDB" id="A0AAW0L8T3"/>
<evidence type="ECO:0000256" key="1">
    <source>
        <dbReference type="SAM" id="MobiDB-lite"/>
    </source>
</evidence>
<sequence length="111" mass="12330">ISEKLKGFESIDDRFSEVVEDFSSRAKKLENDLLRLDMAAASILDVRVECQELEKFSVINRFAKFHVRPADSSTTSSSPSTAPAPKPSPQRYVIAHQIPKNLPEGVPCLSL</sequence>
<gene>
    <name evidence="2" type="ORF">CFP56_006126</name>
</gene>
<organism evidence="2 3">
    <name type="scientific">Quercus suber</name>
    <name type="common">Cork oak</name>
    <dbReference type="NCBI Taxonomy" id="58331"/>
    <lineage>
        <taxon>Eukaryota</taxon>
        <taxon>Viridiplantae</taxon>
        <taxon>Streptophyta</taxon>
        <taxon>Embryophyta</taxon>
        <taxon>Tracheophyta</taxon>
        <taxon>Spermatophyta</taxon>
        <taxon>Magnoliopsida</taxon>
        <taxon>eudicotyledons</taxon>
        <taxon>Gunneridae</taxon>
        <taxon>Pentapetalae</taxon>
        <taxon>rosids</taxon>
        <taxon>fabids</taxon>
        <taxon>Fagales</taxon>
        <taxon>Fagaceae</taxon>
        <taxon>Quercus</taxon>
    </lineage>
</organism>
<dbReference type="EMBL" id="PKMF04000135">
    <property type="protein sequence ID" value="KAK7847822.1"/>
    <property type="molecule type" value="Genomic_DNA"/>
</dbReference>
<proteinExistence type="predicted"/>